<dbReference type="Proteomes" id="UP000694240">
    <property type="component" value="Chromosome 8"/>
</dbReference>
<proteinExistence type="predicted"/>
<accession>A0A8T2AVM9</accession>
<dbReference type="EMBL" id="JAEFBK010000008">
    <property type="protein sequence ID" value="KAG7578690.1"/>
    <property type="molecule type" value="Genomic_DNA"/>
</dbReference>
<evidence type="ECO:0000313" key="3">
    <source>
        <dbReference type="Proteomes" id="UP000694240"/>
    </source>
</evidence>
<gene>
    <name evidence="2" type="ORF">ISN45_Aa03g028640</name>
</gene>
<name>A0A8T2AVM9_9BRAS</name>
<evidence type="ECO:0000313" key="2">
    <source>
        <dbReference type="EMBL" id="KAG7578690.1"/>
    </source>
</evidence>
<protein>
    <submittedName>
        <fullName evidence="2">Uncharacterized protein</fullName>
    </submittedName>
</protein>
<feature type="compositionally biased region" description="Polar residues" evidence="1">
    <location>
        <begin position="1"/>
        <end position="16"/>
    </location>
</feature>
<dbReference type="AlphaFoldDB" id="A0A8T2AVM9"/>
<keyword evidence="3" id="KW-1185">Reference proteome</keyword>
<reference evidence="2 3" key="1">
    <citation type="submission" date="2020-12" db="EMBL/GenBank/DDBJ databases">
        <title>Concerted genomic and epigenomic changes stabilize Arabidopsis allopolyploids.</title>
        <authorList>
            <person name="Chen Z."/>
        </authorList>
    </citation>
    <scope>NUCLEOTIDE SEQUENCE [LARGE SCALE GENOMIC DNA]</scope>
    <source>
        <strain evidence="2">Allo738</strain>
        <tissue evidence="2">Leaf</tissue>
    </source>
</reference>
<evidence type="ECO:0000256" key="1">
    <source>
        <dbReference type="SAM" id="MobiDB-lite"/>
    </source>
</evidence>
<organism evidence="2 3">
    <name type="scientific">Arabidopsis thaliana x Arabidopsis arenosa</name>
    <dbReference type="NCBI Taxonomy" id="1240361"/>
    <lineage>
        <taxon>Eukaryota</taxon>
        <taxon>Viridiplantae</taxon>
        <taxon>Streptophyta</taxon>
        <taxon>Embryophyta</taxon>
        <taxon>Tracheophyta</taxon>
        <taxon>Spermatophyta</taxon>
        <taxon>Magnoliopsida</taxon>
        <taxon>eudicotyledons</taxon>
        <taxon>Gunneridae</taxon>
        <taxon>Pentapetalae</taxon>
        <taxon>rosids</taxon>
        <taxon>malvids</taxon>
        <taxon>Brassicales</taxon>
        <taxon>Brassicaceae</taxon>
        <taxon>Camelineae</taxon>
        <taxon>Arabidopsis</taxon>
    </lineage>
</organism>
<feature type="region of interest" description="Disordered" evidence="1">
    <location>
        <begin position="100"/>
        <end position="123"/>
    </location>
</feature>
<sequence length="157" mass="17802">MLNRFNMNSQSQNSDRSFPEPIFPPPRVNALPSNADELAAVSPYFQPSGLRNFHQVEVPILQYDSRRRMQSDIGSSITLSSDFEVTAKISKKFELGESSKKYDIGESSKRQRPDLPNDVDKKQKLKVQEYGGIHIPPKSIDITLYARNDGSFFSFSL</sequence>
<comment type="caution">
    <text evidence="2">The sequence shown here is derived from an EMBL/GenBank/DDBJ whole genome shotgun (WGS) entry which is preliminary data.</text>
</comment>
<feature type="region of interest" description="Disordered" evidence="1">
    <location>
        <begin position="1"/>
        <end position="29"/>
    </location>
</feature>
<feature type="compositionally biased region" description="Basic and acidic residues" evidence="1">
    <location>
        <begin position="100"/>
        <end position="122"/>
    </location>
</feature>